<dbReference type="GO" id="GO:0000156">
    <property type="term" value="F:phosphorelay response regulator activity"/>
    <property type="evidence" value="ECO:0007669"/>
    <property type="project" value="InterPro"/>
</dbReference>
<dbReference type="SUPFAM" id="SSF52172">
    <property type="entry name" value="CheY-like"/>
    <property type="match status" value="1"/>
</dbReference>
<keyword evidence="5" id="KW-1185">Reference proteome</keyword>
<evidence type="ECO:0000313" key="5">
    <source>
        <dbReference type="Proteomes" id="UP000051451"/>
    </source>
</evidence>
<dbReference type="Gene3D" id="2.40.50.40">
    <property type="match status" value="1"/>
</dbReference>
<dbReference type="SMART" id="SM00850">
    <property type="entry name" value="LytTR"/>
    <property type="match status" value="1"/>
</dbReference>
<dbReference type="Pfam" id="PF00072">
    <property type="entry name" value="Response_reg"/>
    <property type="match status" value="1"/>
</dbReference>
<dbReference type="PATRIC" id="fig|1423750.3.peg.1078"/>
<keyword evidence="1" id="KW-0597">Phosphoprotein</keyword>
<feature type="domain" description="Response regulatory" evidence="2">
    <location>
        <begin position="6"/>
        <end position="120"/>
    </location>
</feature>
<dbReference type="Proteomes" id="UP000051451">
    <property type="component" value="Unassembled WGS sequence"/>
</dbReference>
<evidence type="ECO:0000259" key="2">
    <source>
        <dbReference type="PROSITE" id="PS50110"/>
    </source>
</evidence>
<feature type="modified residue" description="4-aspartylphosphate" evidence="1">
    <location>
        <position position="57"/>
    </location>
</feature>
<proteinExistence type="predicted"/>
<accession>A0A0R1VKT5</accession>
<dbReference type="GO" id="GO:0003677">
    <property type="term" value="F:DNA binding"/>
    <property type="evidence" value="ECO:0007669"/>
    <property type="project" value="InterPro"/>
</dbReference>
<dbReference type="EMBL" id="AZGB01000016">
    <property type="protein sequence ID" value="KRM06183.1"/>
    <property type="molecule type" value="Genomic_DNA"/>
</dbReference>
<dbReference type="InterPro" id="IPR046947">
    <property type="entry name" value="LytR-like"/>
</dbReference>
<evidence type="ECO:0000259" key="3">
    <source>
        <dbReference type="PROSITE" id="PS50930"/>
    </source>
</evidence>
<organism evidence="4 5">
    <name type="scientific">Liquorilactobacillus ghanensis DSM 18630</name>
    <dbReference type="NCBI Taxonomy" id="1423750"/>
    <lineage>
        <taxon>Bacteria</taxon>
        <taxon>Bacillati</taxon>
        <taxon>Bacillota</taxon>
        <taxon>Bacilli</taxon>
        <taxon>Lactobacillales</taxon>
        <taxon>Lactobacillaceae</taxon>
        <taxon>Liquorilactobacillus</taxon>
    </lineage>
</organism>
<dbReference type="PROSITE" id="PS50930">
    <property type="entry name" value="HTH_LYTTR"/>
    <property type="match status" value="1"/>
</dbReference>
<feature type="domain" description="HTH LytTR-type" evidence="3">
    <location>
        <begin position="141"/>
        <end position="245"/>
    </location>
</feature>
<dbReference type="Gene3D" id="2.20.25.10">
    <property type="match status" value="1"/>
</dbReference>
<dbReference type="Gene3D" id="3.40.50.2300">
    <property type="match status" value="1"/>
</dbReference>
<evidence type="ECO:0000313" key="4">
    <source>
        <dbReference type="EMBL" id="KRM06183.1"/>
    </source>
</evidence>
<gene>
    <name evidence="4" type="ORF">FC89_GL001053</name>
</gene>
<sequence length="245" mass="27760">MNILMNVLLVDDEPLSRNELEYLLKQNSAIDQIYQAEGIGDGLQLLLKNQIELLFLDIELNEENGFSLAKELQQLAQPPLVIFATAYDNYAVDAFNINAIDYVLKPFEQKRINQAVAKATALLADKSTDQTVTTAAYPTVITVTQEEKTTVLPVKEIISAAVNNGVLTITTANGDFSTHETLNWLKQRLDPQKFIQVHRSVLVNLNCIREVQPWFNHTYQLTMTNQQKLPVGRSFVKELRQQLQM</sequence>
<protein>
    <submittedName>
        <fullName evidence="4">Two component transcriptional regulator, lyttr fa mily</fullName>
    </submittedName>
</protein>
<dbReference type="SMART" id="SM00448">
    <property type="entry name" value="REC"/>
    <property type="match status" value="1"/>
</dbReference>
<dbReference type="Pfam" id="PF04397">
    <property type="entry name" value="LytTR"/>
    <property type="match status" value="1"/>
</dbReference>
<comment type="caution">
    <text evidence="4">The sequence shown here is derived from an EMBL/GenBank/DDBJ whole genome shotgun (WGS) entry which is preliminary data.</text>
</comment>
<dbReference type="STRING" id="1423750.FC89_GL001053"/>
<dbReference type="InterPro" id="IPR001789">
    <property type="entry name" value="Sig_transdc_resp-reg_receiver"/>
</dbReference>
<dbReference type="PANTHER" id="PTHR37299:SF1">
    <property type="entry name" value="STAGE 0 SPORULATION PROTEIN A HOMOLOG"/>
    <property type="match status" value="1"/>
</dbReference>
<name>A0A0R1VKT5_9LACO</name>
<dbReference type="InterPro" id="IPR007492">
    <property type="entry name" value="LytTR_DNA-bd_dom"/>
</dbReference>
<dbReference type="PANTHER" id="PTHR37299">
    <property type="entry name" value="TRANSCRIPTIONAL REGULATOR-RELATED"/>
    <property type="match status" value="1"/>
</dbReference>
<dbReference type="InterPro" id="IPR011006">
    <property type="entry name" value="CheY-like_superfamily"/>
</dbReference>
<evidence type="ECO:0000256" key="1">
    <source>
        <dbReference type="PROSITE-ProRule" id="PRU00169"/>
    </source>
</evidence>
<dbReference type="PROSITE" id="PS50110">
    <property type="entry name" value="RESPONSE_REGULATORY"/>
    <property type="match status" value="1"/>
</dbReference>
<reference evidence="4 5" key="1">
    <citation type="journal article" date="2015" name="Genome Announc.">
        <title>Expanding the biotechnology potential of lactobacilli through comparative genomics of 213 strains and associated genera.</title>
        <authorList>
            <person name="Sun Z."/>
            <person name="Harris H.M."/>
            <person name="McCann A."/>
            <person name="Guo C."/>
            <person name="Argimon S."/>
            <person name="Zhang W."/>
            <person name="Yang X."/>
            <person name="Jeffery I.B."/>
            <person name="Cooney J.C."/>
            <person name="Kagawa T.F."/>
            <person name="Liu W."/>
            <person name="Song Y."/>
            <person name="Salvetti E."/>
            <person name="Wrobel A."/>
            <person name="Rasinkangas P."/>
            <person name="Parkhill J."/>
            <person name="Rea M.C."/>
            <person name="O'Sullivan O."/>
            <person name="Ritari J."/>
            <person name="Douillard F.P."/>
            <person name="Paul Ross R."/>
            <person name="Yang R."/>
            <person name="Briner A.E."/>
            <person name="Felis G.E."/>
            <person name="de Vos W.M."/>
            <person name="Barrangou R."/>
            <person name="Klaenhammer T.R."/>
            <person name="Caufield P.W."/>
            <person name="Cui Y."/>
            <person name="Zhang H."/>
            <person name="O'Toole P.W."/>
        </authorList>
    </citation>
    <scope>NUCLEOTIDE SEQUENCE [LARGE SCALE GENOMIC DNA]</scope>
    <source>
        <strain evidence="4 5">DSM 18630</strain>
    </source>
</reference>
<dbReference type="AlphaFoldDB" id="A0A0R1VKT5"/>